<evidence type="ECO:0000313" key="2">
    <source>
        <dbReference type="EMBL" id="KAJ1131416.1"/>
    </source>
</evidence>
<protein>
    <submittedName>
        <fullName evidence="2">Uncharacterized protein</fullName>
    </submittedName>
</protein>
<feature type="compositionally biased region" description="Polar residues" evidence="1">
    <location>
        <begin position="109"/>
        <end position="130"/>
    </location>
</feature>
<proteinExistence type="predicted"/>
<evidence type="ECO:0000313" key="3">
    <source>
        <dbReference type="Proteomes" id="UP001066276"/>
    </source>
</evidence>
<sequence>MGAPLPPKKYARRPSGLAPPSVRVSRRRGFKSLCAPAGFSPQRPEAPEAEKASASLLYAAGAAPEGHGDTCRRAPGRCPPALLIAATLALPVLALTQRAHSPPLALTEKPTNNPTLASKPGTLQKTPLLI</sequence>
<organism evidence="2 3">
    <name type="scientific">Pleurodeles waltl</name>
    <name type="common">Iberian ribbed newt</name>
    <dbReference type="NCBI Taxonomy" id="8319"/>
    <lineage>
        <taxon>Eukaryota</taxon>
        <taxon>Metazoa</taxon>
        <taxon>Chordata</taxon>
        <taxon>Craniata</taxon>
        <taxon>Vertebrata</taxon>
        <taxon>Euteleostomi</taxon>
        <taxon>Amphibia</taxon>
        <taxon>Batrachia</taxon>
        <taxon>Caudata</taxon>
        <taxon>Salamandroidea</taxon>
        <taxon>Salamandridae</taxon>
        <taxon>Pleurodelinae</taxon>
        <taxon>Pleurodeles</taxon>
    </lineage>
</organism>
<feature type="region of interest" description="Disordered" evidence="1">
    <location>
        <begin position="1"/>
        <end position="24"/>
    </location>
</feature>
<dbReference type="AlphaFoldDB" id="A0AAV7PTC0"/>
<evidence type="ECO:0000256" key="1">
    <source>
        <dbReference type="SAM" id="MobiDB-lite"/>
    </source>
</evidence>
<reference evidence="2" key="1">
    <citation type="journal article" date="2022" name="bioRxiv">
        <title>Sequencing and chromosome-scale assembly of the giantPleurodeles waltlgenome.</title>
        <authorList>
            <person name="Brown T."/>
            <person name="Elewa A."/>
            <person name="Iarovenko S."/>
            <person name="Subramanian E."/>
            <person name="Araus A.J."/>
            <person name="Petzold A."/>
            <person name="Susuki M."/>
            <person name="Suzuki K.-i.T."/>
            <person name="Hayashi T."/>
            <person name="Toyoda A."/>
            <person name="Oliveira C."/>
            <person name="Osipova E."/>
            <person name="Leigh N.D."/>
            <person name="Simon A."/>
            <person name="Yun M.H."/>
        </authorList>
    </citation>
    <scope>NUCLEOTIDE SEQUENCE</scope>
    <source>
        <strain evidence="2">20211129_DDA</strain>
        <tissue evidence="2">Liver</tissue>
    </source>
</reference>
<accession>A0AAV7PTC0</accession>
<comment type="caution">
    <text evidence="2">The sequence shown here is derived from an EMBL/GenBank/DDBJ whole genome shotgun (WGS) entry which is preliminary data.</text>
</comment>
<keyword evidence="3" id="KW-1185">Reference proteome</keyword>
<gene>
    <name evidence="2" type="ORF">NDU88_009753</name>
</gene>
<feature type="region of interest" description="Disordered" evidence="1">
    <location>
        <begin position="102"/>
        <end position="130"/>
    </location>
</feature>
<dbReference type="EMBL" id="JANPWB010000011">
    <property type="protein sequence ID" value="KAJ1131416.1"/>
    <property type="molecule type" value="Genomic_DNA"/>
</dbReference>
<dbReference type="Proteomes" id="UP001066276">
    <property type="component" value="Chromosome 7"/>
</dbReference>
<name>A0AAV7PTC0_PLEWA</name>